<evidence type="ECO:0000313" key="14">
    <source>
        <dbReference type="Proteomes" id="UP000242875"/>
    </source>
</evidence>
<evidence type="ECO:0000256" key="6">
    <source>
        <dbReference type="ARBA" id="ARBA00023277"/>
    </source>
</evidence>
<evidence type="ECO:0000256" key="9">
    <source>
        <dbReference type="PIRSR" id="PIRSR038994-2"/>
    </source>
</evidence>
<comment type="cofactor">
    <cofactor evidence="10">
        <name>a divalent metal cation</name>
        <dbReference type="ChEBI" id="CHEBI:60240"/>
    </cofactor>
    <text evidence="10">Binds 1 divalent metal cation per subunit.</text>
</comment>
<proteinExistence type="inferred from homology"/>
<evidence type="ECO:0000313" key="13">
    <source>
        <dbReference type="EMBL" id="OZJ02931.1"/>
    </source>
</evidence>
<feature type="binding site" evidence="9">
    <location>
        <position position="255"/>
    </location>
    <ligand>
        <name>substrate</name>
    </ligand>
</feature>
<organism evidence="13 14">
    <name type="scientific">Bifiguratus adelaidae</name>
    <dbReference type="NCBI Taxonomy" id="1938954"/>
    <lineage>
        <taxon>Eukaryota</taxon>
        <taxon>Fungi</taxon>
        <taxon>Fungi incertae sedis</taxon>
        <taxon>Mucoromycota</taxon>
        <taxon>Mucoromycotina</taxon>
        <taxon>Endogonomycetes</taxon>
        <taxon>Endogonales</taxon>
        <taxon>Endogonales incertae sedis</taxon>
        <taxon>Bifiguratus</taxon>
    </lineage>
</organism>
<feature type="binding site" evidence="9">
    <location>
        <begin position="247"/>
        <end position="248"/>
    </location>
    <ligand>
        <name>substrate</name>
    </ligand>
</feature>
<feature type="binding site" evidence="10">
    <location>
        <position position="144"/>
    </location>
    <ligand>
        <name>Zn(2+)</name>
        <dbReference type="ChEBI" id="CHEBI:29105"/>
    </ligand>
</feature>
<dbReference type="InterPro" id="IPR006680">
    <property type="entry name" value="Amidohydro-rel"/>
</dbReference>
<dbReference type="CDD" id="cd00854">
    <property type="entry name" value="NagA"/>
    <property type="match status" value="1"/>
</dbReference>
<feature type="active site" description="Proton donor/acceptor" evidence="8">
    <location>
        <position position="326"/>
    </location>
</feature>
<dbReference type="OrthoDB" id="10264777at2759"/>
<dbReference type="InterPro" id="IPR011059">
    <property type="entry name" value="Metal-dep_hydrolase_composite"/>
</dbReference>
<dbReference type="Gene3D" id="2.30.40.10">
    <property type="entry name" value="Urease, subunit C, domain 1"/>
    <property type="match status" value="1"/>
</dbReference>
<dbReference type="Pfam" id="PF01979">
    <property type="entry name" value="Amidohydro_1"/>
    <property type="match status" value="1"/>
</dbReference>
<dbReference type="GO" id="GO:0046872">
    <property type="term" value="F:metal ion binding"/>
    <property type="evidence" value="ECO:0007669"/>
    <property type="project" value="UniProtKB-KW"/>
</dbReference>
<evidence type="ECO:0000256" key="11">
    <source>
        <dbReference type="SAM" id="MobiDB-lite"/>
    </source>
</evidence>
<keyword evidence="5" id="KW-0378">Hydrolase</keyword>
<dbReference type="GO" id="GO:0008448">
    <property type="term" value="F:N-acetylglucosamine-6-phosphate deacetylase activity"/>
    <property type="evidence" value="ECO:0007669"/>
    <property type="project" value="UniProtKB-EC"/>
</dbReference>
<feature type="binding site" evidence="10">
    <location>
        <position position="223"/>
    </location>
    <ligand>
        <name>Zn(2+)</name>
        <dbReference type="ChEBI" id="CHEBI:29105"/>
    </ligand>
</feature>
<evidence type="ECO:0000256" key="4">
    <source>
        <dbReference type="ARBA" id="ARBA00022723"/>
    </source>
</evidence>
<comment type="catalytic activity">
    <reaction evidence="7">
        <text>N-acetyl-D-glucosamine 6-phosphate + H2O = D-glucosamine 6-phosphate + acetate</text>
        <dbReference type="Rhea" id="RHEA:22936"/>
        <dbReference type="ChEBI" id="CHEBI:15377"/>
        <dbReference type="ChEBI" id="CHEBI:30089"/>
        <dbReference type="ChEBI" id="CHEBI:57513"/>
        <dbReference type="ChEBI" id="CHEBI:58725"/>
        <dbReference type="EC" id="3.5.1.25"/>
    </reaction>
</comment>
<accession>A0A261XX76</accession>
<feature type="binding site" evidence="9">
    <location>
        <begin position="361"/>
        <end position="363"/>
    </location>
    <ligand>
        <name>substrate</name>
    </ligand>
</feature>
<keyword evidence="4 10" id="KW-0479">Metal-binding</keyword>
<dbReference type="SUPFAM" id="SSF51338">
    <property type="entry name" value="Composite domain of metallo-dependent hydrolases"/>
    <property type="match status" value="1"/>
</dbReference>
<sequence>MSRPRVTKIINCRVLLDHKIVHNAYLWFQDGIIIDPQQHFYDARFEPDEVIDAHGRLVVPGFIDAQINGAFGVDFTTDAQPEVSDETLRENLAKVSKGLLKFGCTAYCPTVVSAEPEIYHRVLPMLRPQPGSVHGAAILGAHIEGPFISHGKRGAHRPHVLSAAPNGIEDLYERYGEELKERSKTQEGQERAVKIITVAPELEGILDVIPELVDKGVIVSIGHSEAKIADAEAGVAQGATFITHLFNAMLAFHHRDPGIIGTLGSTHLPIPSKGQGHPSPSATSPDATQPDPRPFYGLICDGIHAHPNSIKVAYYSHPKGCVLVTDALSAAGLPPGTYPLAGREISVDDSLHAYIKDTTTLAGSVITMDACIRNFVAFTKCTLVEAIEAATLHPAQLLGIVDRKGSLNVGRDADLVFIDDSNGPDQFVVERVFVGGEEVVF</sequence>
<dbReference type="GO" id="GO:0006046">
    <property type="term" value="P:N-acetylglucosamine catabolic process"/>
    <property type="evidence" value="ECO:0007669"/>
    <property type="project" value="TreeGrafter"/>
</dbReference>
<reference evidence="13 14" key="1">
    <citation type="journal article" date="2017" name="Mycologia">
        <title>Bifiguratus adelaidae, gen. et sp. nov., a new member of Mucoromycotina in endophytic and soil-dwelling habitats.</title>
        <authorList>
            <person name="Torres-Cruz T.J."/>
            <person name="Billingsley Tobias T.L."/>
            <person name="Almatruk M."/>
            <person name="Hesse C."/>
            <person name="Kuske C.R."/>
            <person name="Desiro A."/>
            <person name="Benucci G.M."/>
            <person name="Bonito G."/>
            <person name="Stajich J.E."/>
            <person name="Dunlap C."/>
            <person name="Arnold A.E."/>
            <person name="Porras-Alfaro A."/>
        </authorList>
    </citation>
    <scope>NUCLEOTIDE SEQUENCE [LARGE SCALE GENOMIC DNA]</scope>
    <source>
        <strain evidence="13 14">AZ0501</strain>
    </source>
</reference>
<gene>
    <name evidence="13" type="ORF">BZG36_04122</name>
</gene>
<comment type="caution">
    <text evidence="13">The sequence shown here is derived from an EMBL/GenBank/DDBJ whole genome shotgun (WGS) entry which is preliminary data.</text>
</comment>
<feature type="binding site" evidence="10">
    <location>
        <position position="244"/>
    </location>
    <ligand>
        <name>Zn(2+)</name>
        <dbReference type="ChEBI" id="CHEBI:29105"/>
    </ligand>
</feature>
<dbReference type="PANTHER" id="PTHR11113:SF14">
    <property type="entry name" value="N-ACETYLGLUCOSAMINE-6-PHOSPHATE DEACETYLASE"/>
    <property type="match status" value="1"/>
</dbReference>
<evidence type="ECO:0000256" key="5">
    <source>
        <dbReference type="ARBA" id="ARBA00022801"/>
    </source>
</evidence>
<dbReference type="PANTHER" id="PTHR11113">
    <property type="entry name" value="N-ACETYLGLUCOSAMINE-6-PHOSPHATE DEACETYLASE"/>
    <property type="match status" value="1"/>
</dbReference>
<dbReference type="FunFam" id="3.20.20.140:FF:000065">
    <property type="entry name" value="N-acetylglucosamine-6-phosphate deacetylase"/>
    <property type="match status" value="1"/>
</dbReference>
<dbReference type="EMBL" id="MVBO01000116">
    <property type="protein sequence ID" value="OZJ02931.1"/>
    <property type="molecule type" value="Genomic_DNA"/>
</dbReference>
<dbReference type="PIRSF" id="PIRSF038994">
    <property type="entry name" value="NagA"/>
    <property type="match status" value="1"/>
</dbReference>
<evidence type="ECO:0000256" key="7">
    <source>
        <dbReference type="ARBA" id="ARBA00047647"/>
    </source>
</evidence>
<feature type="binding site" evidence="9">
    <location>
        <position position="304"/>
    </location>
    <ligand>
        <name>substrate</name>
    </ligand>
</feature>
<dbReference type="InterPro" id="IPR003764">
    <property type="entry name" value="GlcNAc_6-P_deAcase"/>
</dbReference>
<feature type="binding site" evidence="9">
    <location>
        <position position="155"/>
    </location>
    <ligand>
        <name>substrate</name>
    </ligand>
</feature>
<evidence type="ECO:0000256" key="10">
    <source>
        <dbReference type="PIRSR" id="PIRSR038994-3"/>
    </source>
</evidence>
<evidence type="ECO:0000256" key="8">
    <source>
        <dbReference type="PIRSR" id="PIRSR038994-1"/>
    </source>
</evidence>
<evidence type="ECO:0000256" key="3">
    <source>
        <dbReference type="ARBA" id="ARBA00018029"/>
    </source>
</evidence>
<dbReference type="InterPro" id="IPR032466">
    <property type="entry name" value="Metal_Hydrolase"/>
</dbReference>
<dbReference type="Gene3D" id="3.20.20.140">
    <property type="entry name" value="Metal-dependent hydrolases"/>
    <property type="match status" value="1"/>
</dbReference>
<dbReference type="EC" id="3.5.1.25" evidence="2"/>
<dbReference type="Proteomes" id="UP000242875">
    <property type="component" value="Unassembled WGS sequence"/>
</dbReference>
<evidence type="ECO:0000256" key="1">
    <source>
        <dbReference type="ARBA" id="ARBA00010716"/>
    </source>
</evidence>
<dbReference type="SUPFAM" id="SSF51556">
    <property type="entry name" value="Metallo-dependent hydrolases"/>
    <property type="match status" value="1"/>
</dbReference>
<feature type="compositionally biased region" description="Polar residues" evidence="11">
    <location>
        <begin position="278"/>
        <end position="287"/>
    </location>
</feature>
<feature type="region of interest" description="Disordered" evidence="11">
    <location>
        <begin position="266"/>
        <end position="288"/>
    </location>
</feature>
<dbReference type="AlphaFoldDB" id="A0A261XX76"/>
<evidence type="ECO:0000259" key="12">
    <source>
        <dbReference type="Pfam" id="PF01979"/>
    </source>
</evidence>
<evidence type="ECO:0000256" key="2">
    <source>
        <dbReference type="ARBA" id="ARBA00011899"/>
    </source>
</evidence>
<comment type="similarity">
    <text evidence="1">Belongs to the metallo-dependent hydrolases superfamily. NagA family.</text>
</comment>
<keyword evidence="14" id="KW-1185">Reference proteome</keyword>
<name>A0A261XX76_9FUNG</name>
<protein>
    <recommendedName>
        <fullName evidence="3">N-acetylglucosamine-6-phosphate deacetylase</fullName>
        <ecNumber evidence="2">3.5.1.25</ecNumber>
    </recommendedName>
</protein>
<feature type="domain" description="Amidohydrolase-related" evidence="12">
    <location>
        <begin position="57"/>
        <end position="439"/>
    </location>
</feature>
<keyword evidence="6" id="KW-0119">Carbohydrate metabolism</keyword>